<name>A0A3N9P061_9BACL</name>
<feature type="transmembrane region" description="Helical" evidence="10">
    <location>
        <begin position="38"/>
        <end position="57"/>
    </location>
</feature>
<sequence length="630" mass="71365">MGLAVHMIRLVYQVHLLGESRKRWNSSMIRNFLFSNRFALKIVLAFLFVILFPTFFLSEAFNMKSASIVKKNVRESALQISKQTADSLSFIFNAGSDTSDFIFSDLNIQNSVVSINNSRPEELSRMIKYMNTILNQLVSSNSFVKNVYVLKEEGNGWGSGTFSPDMYKLMRIRVSEEKWVKEAKRKDGGLVWQGLQYDNLSGDNTDLILPVGRVLKDFKNMNLIGFMLVNLNGRSILNTIEQLKLGETGKFFVVDSEGKIMIHSDLNLINKRVENPDLLKQVVGNDAAEFEYTSNGVPYYGVKQLLSNGWIIVGTVPVREITGQLDRLQTFILFSSGFLSMLAIGIGLLIVGRLTKPIKQLTLDMRKVQQGDLKVRTNVKSTDEIGLLSKQFNSMLQEIEQLMHQVEEEQGQKLQAELRAFMHRIHPHFLLNTLNMFWWLIQSNKTDRLSQGLSALIRLLEAHMGKSGIMITLEEELDFLRKYIAILELRYERTFTLDLDVEPGVEKLVIPRMLLQPLVENAIFHGIIPKEADGLISIRVRTGGEHTEFLVTDDGLGIREEKLKLLAEPEIAIAKGKMGIGLRHIYDTLRFYYAGSSEWSVASKSGYGTTVRILLGDPVTLNSLEGRLKA</sequence>
<keyword evidence="4" id="KW-0808">Transferase</keyword>
<keyword evidence="13" id="KW-1185">Reference proteome</keyword>
<keyword evidence="5 10" id="KW-0812">Transmembrane</keyword>
<gene>
    <name evidence="12" type="ORF">EH198_19080</name>
</gene>
<dbReference type="InterPro" id="IPR003594">
    <property type="entry name" value="HATPase_dom"/>
</dbReference>
<dbReference type="CDD" id="cd12912">
    <property type="entry name" value="PDC2_MCP_like"/>
    <property type="match status" value="1"/>
</dbReference>
<evidence type="ECO:0000256" key="7">
    <source>
        <dbReference type="ARBA" id="ARBA00022989"/>
    </source>
</evidence>
<dbReference type="Pfam" id="PF02518">
    <property type="entry name" value="HATPase_c"/>
    <property type="match status" value="1"/>
</dbReference>
<dbReference type="OrthoDB" id="9776552at2"/>
<dbReference type="InterPro" id="IPR010559">
    <property type="entry name" value="Sig_transdc_His_kin_internal"/>
</dbReference>
<evidence type="ECO:0000256" key="4">
    <source>
        <dbReference type="ARBA" id="ARBA00022679"/>
    </source>
</evidence>
<keyword evidence="6 12" id="KW-0418">Kinase</keyword>
<evidence type="ECO:0000256" key="9">
    <source>
        <dbReference type="SAM" id="Coils"/>
    </source>
</evidence>
<dbReference type="CDD" id="cd06225">
    <property type="entry name" value="HAMP"/>
    <property type="match status" value="1"/>
</dbReference>
<dbReference type="PROSITE" id="PS50885">
    <property type="entry name" value="HAMP"/>
    <property type="match status" value="1"/>
</dbReference>
<dbReference type="Pfam" id="PF00672">
    <property type="entry name" value="HAMP"/>
    <property type="match status" value="1"/>
</dbReference>
<dbReference type="SUPFAM" id="SSF158472">
    <property type="entry name" value="HAMP domain-like"/>
    <property type="match status" value="1"/>
</dbReference>
<evidence type="ECO:0000313" key="13">
    <source>
        <dbReference type="Proteomes" id="UP000282529"/>
    </source>
</evidence>
<evidence type="ECO:0000256" key="8">
    <source>
        <dbReference type="ARBA" id="ARBA00023136"/>
    </source>
</evidence>
<dbReference type="Pfam" id="PF02743">
    <property type="entry name" value="dCache_1"/>
    <property type="match status" value="1"/>
</dbReference>
<feature type="transmembrane region" description="Helical" evidence="10">
    <location>
        <begin position="331"/>
        <end position="351"/>
    </location>
</feature>
<keyword evidence="8 10" id="KW-0472">Membrane</keyword>
<dbReference type="EMBL" id="RQPI01000013">
    <property type="protein sequence ID" value="RQW09578.1"/>
    <property type="molecule type" value="Genomic_DNA"/>
</dbReference>
<evidence type="ECO:0000256" key="6">
    <source>
        <dbReference type="ARBA" id="ARBA00022777"/>
    </source>
</evidence>
<dbReference type="Gene3D" id="3.30.450.20">
    <property type="entry name" value="PAS domain"/>
    <property type="match status" value="2"/>
</dbReference>
<dbReference type="SMART" id="SM00304">
    <property type="entry name" value="HAMP"/>
    <property type="match status" value="1"/>
</dbReference>
<comment type="subcellular location">
    <subcellularLocation>
        <location evidence="1">Cell membrane</location>
        <topology evidence="1">Multi-pass membrane protein</topology>
    </subcellularLocation>
</comment>
<evidence type="ECO:0000256" key="1">
    <source>
        <dbReference type="ARBA" id="ARBA00004651"/>
    </source>
</evidence>
<evidence type="ECO:0000256" key="2">
    <source>
        <dbReference type="ARBA" id="ARBA00022475"/>
    </source>
</evidence>
<reference evidence="12 13" key="1">
    <citation type="submission" date="2018-11" db="EMBL/GenBank/DDBJ databases">
        <title>Genome sequence of strain 7197.</title>
        <authorList>
            <person name="Gao J."/>
            <person name="Sun J."/>
        </authorList>
    </citation>
    <scope>NUCLEOTIDE SEQUENCE [LARGE SCALE GENOMIC DNA]</scope>
    <source>
        <strain evidence="12 13">7197</strain>
    </source>
</reference>
<dbReference type="PANTHER" id="PTHR34220:SF7">
    <property type="entry name" value="SENSOR HISTIDINE KINASE YPDA"/>
    <property type="match status" value="1"/>
</dbReference>
<evidence type="ECO:0000259" key="11">
    <source>
        <dbReference type="PROSITE" id="PS50885"/>
    </source>
</evidence>
<dbReference type="GO" id="GO:0005886">
    <property type="term" value="C:plasma membrane"/>
    <property type="evidence" value="ECO:0007669"/>
    <property type="project" value="UniProtKB-SubCell"/>
</dbReference>
<dbReference type="InterPro" id="IPR033479">
    <property type="entry name" value="dCache_1"/>
</dbReference>
<dbReference type="InterPro" id="IPR036890">
    <property type="entry name" value="HATPase_C_sf"/>
</dbReference>
<evidence type="ECO:0000256" key="3">
    <source>
        <dbReference type="ARBA" id="ARBA00022553"/>
    </source>
</evidence>
<keyword evidence="2" id="KW-1003">Cell membrane</keyword>
<evidence type="ECO:0000256" key="10">
    <source>
        <dbReference type="SAM" id="Phobius"/>
    </source>
</evidence>
<dbReference type="Pfam" id="PF06580">
    <property type="entry name" value="His_kinase"/>
    <property type="match status" value="1"/>
</dbReference>
<protein>
    <submittedName>
        <fullName evidence="12">Sensor histidine kinase</fullName>
    </submittedName>
</protein>
<dbReference type="Gene3D" id="6.10.340.10">
    <property type="match status" value="1"/>
</dbReference>
<feature type="domain" description="HAMP" evidence="11">
    <location>
        <begin position="352"/>
        <end position="404"/>
    </location>
</feature>
<accession>A0A3N9P061</accession>
<dbReference type="Proteomes" id="UP000282529">
    <property type="component" value="Unassembled WGS sequence"/>
</dbReference>
<proteinExistence type="predicted"/>
<keyword evidence="9" id="KW-0175">Coiled coil</keyword>
<feature type="coiled-coil region" evidence="9">
    <location>
        <begin position="389"/>
        <end position="419"/>
    </location>
</feature>
<dbReference type="GO" id="GO:0000155">
    <property type="term" value="F:phosphorelay sensor kinase activity"/>
    <property type="evidence" value="ECO:0007669"/>
    <property type="project" value="InterPro"/>
</dbReference>
<dbReference type="SUPFAM" id="SSF55874">
    <property type="entry name" value="ATPase domain of HSP90 chaperone/DNA topoisomerase II/histidine kinase"/>
    <property type="match status" value="1"/>
</dbReference>
<comment type="caution">
    <text evidence="12">The sequence shown here is derived from an EMBL/GenBank/DDBJ whole genome shotgun (WGS) entry which is preliminary data.</text>
</comment>
<dbReference type="InterPro" id="IPR003660">
    <property type="entry name" value="HAMP_dom"/>
</dbReference>
<keyword evidence="7 10" id="KW-1133">Transmembrane helix</keyword>
<evidence type="ECO:0000313" key="12">
    <source>
        <dbReference type="EMBL" id="RQW09578.1"/>
    </source>
</evidence>
<dbReference type="Gene3D" id="3.30.565.10">
    <property type="entry name" value="Histidine kinase-like ATPase, C-terminal domain"/>
    <property type="match status" value="1"/>
</dbReference>
<dbReference type="AlphaFoldDB" id="A0A3N9P061"/>
<dbReference type="PANTHER" id="PTHR34220">
    <property type="entry name" value="SENSOR HISTIDINE KINASE YPDA"/>
    <property type="match status" value="1"/>
</dbReference>
<organism evidence="12 13">
    <name type="scientific">Paenibacillus rhizophilus</name>
    <dbReference type="NCBI Taxonomy" id="1850366"/>
    <lineage>
        <taxon>Bacteria</taxon>
        <taxon>Bacillati</taxon>
        <taxon>Bacillota</taxon>
        <taxon>Bacilli</taxon>
        <taxon>Bacillales</taxon>
        <taxon>Paenibacillaceae</taxon>
        <taxon>Paenibacillus</taxon>
    </lineage>
</organism>
<dbReference type="InterPro" id="IPR050640">
    <property type="entry name" value="Bact_2-comp_sensor_kinase"/>
</dbReference>
<keyword evidence="3" id="KW-0597">Phosphoprotein</keyword>
<evidence type="ECO:0000256" key="5">
    <source>
        <dbReference type="ARBA" id="ARBA00022692"/>
    </source>
</evidence>